<dbReference type="InterPro" id="IPR023286">
    <property type="entry name" value="ABATE_dom_sf"/>
</dbReference>
<protein>
    <recommendedName>
        <fullName evidence="1">Zinc finger CGNR domain-containing protein</fullName>
    </recommendedName>
</protein>
<dbReference type="PANTHER" id="PTHR35525:SF3">
    <property type="entry name" value="BLL6575 PROTEIN"/>
    <property type="match status" value="1"/>
</dbReference>
<dbReference type="InterPro" id="IPR010852">
    <property type="entry name" value="ABATE"/>
</dbReference>
<evidence type="ECO:0000259" key="1">
    <source>
        <dbReference type="Pfam" id="PF11706"/>
    </source>
</evidence>
<gene>
    <name evidence="2" type="ORF">MNBD_ALPHA11-618</name>
</gene>
<accession>A0A3B0U6Y1</accession>
<reference evidence="2" key="1">
    <citation type="submission" date="2018-06" db="EMBL/GenBank/DDBJ databases">
        <authorList>
            <person name="Zhirakovskaya E."/>
        </authorList>
    </citation>
    <scope>NUCLEOTIDE SEQUENCE</scope>
</reference>
<dbReference type="EMBL" id="UOEQ01000066">
    <property type="protein sequence ID" value="VAW15196.1"/>
    <property type="molecule type" value="Genomic_DNA"/>
</dbReference>
<name>A0A3B0U6Y1_9ZZZZ</name>
<dbReference type="SUPFAM" id="SSF160904">
    <property type="entry name" value="Jann2411-like"/>
    <property type="match status" value="1"/>
</dbReference>
<evidence type="ECO:0000313" key="2">
    <source>
        <dbReference type="EMBL" id="VAW15196.1"/>
    </source>
</evidence>
<dbReference type="InterPro" id="IPR021005">
    <property type="entry name" value="Znf_CGNR"/>
</dbReference>
<organism evidence="2">
    <name type="scientific">hydrothermal vent metagenome</name>
    <dbReference type="NCBI Taxonomy" id="652676"/>
    <lineage>
        <taxon>unclassified sequences</taxon>
        <taxon>metagenomes</taxon>
        <taxon>ecological metagenomes</taxon>
    </lineage>
</organism>
<dbReference type="Pfam" id="PF07336">
    <property type="entry name" value="ABATE"/>
    <property type="match status" value="1"/>
</dbReference>
<feature type="domain" description="Zinc finger CGNR" evidence="1">
    <location>
        <begin position="185"/>
        <end position="227"/>
    </location>
</feature>
<dbReference type="PANTHER" id="PTHR35525">
    <property type="entry name" value="BLL6575 PROTEIN"/>
    <property type="match status" value="1"/>
</dbReference>
<sequence>MLLAGLASLPGPNWMEIKLPRTAQLEPFFLADNRALDFLNSVSAPSGTEIESLNSGQGLVDWLEKAEMISAEVALYFRKEVSAEKLDEVAAKARNLRQWFRKFITAHAGRPLKASANIDLNRINLILKRDESYRQIELRELQALDSPKYKLQWRLEKRWRTGEDLLIPVAEAMGDLLCSIDLSQVKICEGPTCFLWFHDVSKNHTRRWCSMSVCGNRAKAAAHRSKKRAKLKK</sequence>
<dbReference type="Gene3D" id="1.10.3300.10">
    <property type="entry name" value="Jann2411-like domain"/>
    <property type="match status" value="1"/>
</dbReference>
<dbReference type="Pfam" id="PF11706">
    <property type="entry name" value="zf-CGNR"/>
    <property type="match status" value="1"/>
</dbReference>
<dbReference type="AlphaFoldDB" id="A0A3B0U6Y1"/>
<proteinExistence type="predicted"/>